<dbReference type="EMBL" id="LXWF01000022">
    <property type="protein sequence ID" value="ORC18843.1"/>
    <property type="molecule type" value="Genomic_DNA"/>
</dbReference>
<organism evidence="4 5">
    <name type="scientific">Rothia nasimurium</name>
    <dbReference type="NCBI Taxonomy" id="85336"/>
    <lineage>
        <taxon>Bacteria</taxon>
        <taxon>Bacillati</taxon>
        <taxon>Actinomycetota</taxon>
        <taxon>Actinomycetes</taxon>
        <taxon>Micrococcales</taxon>
        <taxon>Micrococcaceae</taxon>
        <taxon>Rothia</taxon>
    </lineage>
</organism>
<evidence type="ECO:0000256" key="1">
    <source>
        <dbReference type="SAM" id="MobiDB-lite"/>
    </source>
</evidence>
<evidence type="ECO:0000313" key="5">
    <source>
        <dbReference type="Proteomes" id="UP000192359"/>
    </source>
</evidence>
<protein>
    <recommendedName>
        <fullName evidence="3">DUF4190 domain-containing protein</fullName>
    </recommendedName>
</protein>
<feature type="transmembrane region" description="Helical" evidence="2">
    <location>
        <begin position="181"/>
        <end position="208"/>
    </location>
</feature>
<dbReference type="RefSeq" id="WP_083091705.1">
    <property type="nucleotide sequence ID" value="NZ_LXWF01000022.1"/>
</dbReference>
<feature type="compositionally biased region" description="Polar residues" evidence="1">
    <location>
        <begin position="39"/>
        <end position="50"/>
    </location>
</feature>
<dbReference type="AlphaFoldDB" id="A0A1Y1RPK6"/>
<feature type="transmembrane region" description="Helical" evidence="2">
    <location>
        <begin position="136"/>
        <end position="169"/>
    </location>
</feature>
<keyword evidence="2" id="KW-0812">Transmembrane</keyword>
<reference evidence="4 5" key="1">
    <citation type="submission" date="2016-05" db="EMBL/GenBank/DDBJ databases">
        <title>Draft genome sequence of a porcine commensal Rothia nasimurium.</title>
        <authorList>
            <person name="Gaiser R.A."/>
            <person name="Van Baarlen P."/>
            <person name="Wells J.M."/>
        </authorList>
    </citation>
    <scope>NUCLEOTIDE SEQUENCE [LARGE SCALE GENOMIC DNA]</scope>
    <source>
        <strain evidence="4 5">PT-32</strain>
    </source>
</reference>
<name>A0A1Y1RPK6_9MICC</name>
<feature type="domain" description="DUF4190" evidence="3">
    <location>
        <begin position="134"/>
        <end position="198"/>
    </location>
</feature>
<keyword evidence="2" id="KW-0472">Membrane</keyword>
<accession>A0A1Y1RPK6</accession>
<dbReference type="Pfam" id="PF13828">
    <property type="entry name" value="DUF4190"/>
    <property type="match status" value="1"/>
</dbReference>
<keyword evidence="5" id="KW-1185">Reference proteome</keyword>
<proteinExistence type="predicted"/>
<evidence type="ECO:0000256" key="2">
    <source>
        <dbReference type="SAM" id="Phobius"/>
    </source>
</evidence>
<sequence length="233" mass="23915">MTSSNNENHYGGYASGQYGQTPNQPQNGSFGQGVEKETTPSYESVAQAGSANGYGAGEAAPSQASTSPAYNSTNYGSPDGSQQSPGQSYGQQGYNQQGYSAPSYGQPNHYGGQPATYQQYDAPYIGRTEGPKGMAIASLVLGILAFMTGWTVVGGALGLVGLVLGIVALRNVKHGGGGKGLAIAGIILSVLGLISAIILGVLFGWIFAAGFECSNEPTQAAIDRCMNERLGIE</sequence>
<feature type="compositionally biased region" description="Low complexity" evidence="1">
    <location>
        <begin position="75"/>
        <end position="100"/>
    </location>
</feature>
<feature type="compositionally biased region" description="Polar residues" evidence="1">
    <location>
        <begin position="62"/>
        <end position="74"/>
    </location>
</feature>
<feature type="compositionally biased region" description="Polar residues" evidence="1">
    <location>
        <begin position="17"/>
        <end position="29"/>
    </location>
</feature>
<comment type="caution">
    <text evidence="4">The sequence shown here is derived from an EMBL/GenBank/DDBJ whole genome shotgun (WGS) entry which is preliminary data.</text>
</comment>
<keyword evidence="2" id="KW-1133">Transmembrane helix</keyword>
<evidence type="ECO:0000313" key="4">
    <source>
        <dbReference type="EMBL" id="ORC18843.1"/>
    </source>
</evidence>
<evidence type="ECO:0000259" key="3">
    <source>
        <dbReference type="Pfam" id="PF13828"/>
    </source>
</evidence>
<dbReference type="OrthoDB" id="4794509at2"/>
<feature type="region of interest" description="Disordered" evidence="1">
    <location>
        <begin position="1"/>
        <end position="112"/>
    </location>
</feature>
<gene>
    <name evidence="4" type="ORF">A7979_02255</name>
</gene>
<dbReference type="Proteomes" id="UP000192359">
    <property type="component" value="Unassembled WGS sequence"/>
</dbReference>
<dbReference type="InterPro" id="IPR025241">
    <property type="entry name" value="DUF4190"/>
</dbReference>